<dbReference type="InterPro" id="IPR007348">
    <property type="entry name" value="CopC_dom"/>
</dbReference>
<dbReference type="Pfam" id="PF13115">
    <property type="entry name" value="YtkA"/>
    <property type="match status" value="1"/>
</dbReference>
<feature type="transmembrane region" description="Helical" evidence="12">
    <location>
        <begin position="339"/>
        <end position="359"/>
    </location>
</feature>
<feature type="transmembrane region" description="Helical" evidence="12">
    <location>
        <begin position="629"/>
        <end position="653"/>
    </location>
</feature>
<feature type="transmembrane region" description="Helical" evidence="12">
    <location>
        <begin position="300"/>
        <end position="319"/>
    </location>
</feature>
<dbReference type="GO" id="GO:0046688">
    <property type="term" value="P:response to copper ion"/>
    <property type="evidence" value="ECO:0007669"/>
    <property type="project" value="InterPro"/>
</dbReference>
<keyword evidence="8 11" id="KW-0408">Iron</keyword>
<dbReference type="GO" id="GO:0005886">
    <property type="term" value="C:plasma membrane"/>
    <property type="evidence" value="ECO:0007669"/>
    <property type="project" value="UniProtKB-SubCell"/>
</dbReference>
<dbReference type="AlphaFoldDB" id="A0A6J4JVJ4"/>
<dbReference type="PANTHER" id="PTHR34820">
    <property type="entry name" value="INNER MEMBRANE PROTEIN YEBZ"/>
    <property type="match status" value="1"/>
</dbReference>
<dbReference type="GO" id="GO:0005507">
    <property type="term" value="F:copper ion binding"/>
    <property type="evidence" value="ECO:0007669"/>
    <property type="project" value="InterPro"/>
</dbReference>
<evidence type="ECO:0000256" key="2">
    <source>
        <dbReference type="ARBA" id="ARBA00022475"/>
    </source>
</evidence>
<accession>A0A6J4JVJ4</accession>
<dbReference type="InterPro" id="IPR032694">
    <property type="entry name" value="CopC/D"/>
</dbReference>
<dbReference type="PROSITE" id="PS51007">
    <property type="entry name" value="CYTC"/>
    <property type="match status" value="1"/>
</dbReference>
<evidence type="ECO:0000256" key="3">
    <source>
        <dbReference type="ARBA" id="ARBA00022617"/>
    </source>
</evidence>
<dbReference type="GO" id="GO:0006825">
    <property type="term" value="P:copper ion transport"/>
    <property type="evidence" value="ECO:0007669"/>
    <property type="project" value="InterPro"/>
</dbReference>
<dbReference type="Pfam" id="PF05425">
    <property type="entry name" value="CopD"/>
    <property type="match status" value="1"/>
</dbReference>
<proteinExistence type="predicted"/>
<evidence type="ECO:0000256" key="7">
    <source>
        <dbReference type="ARBA" id="ARBA00022989"/>
    </source>
</evidence>
<evidence type="ECO:0000256" key="13">
    <source>
        <dbReference type="SAM" id="SignalP"/>
    </source>
</evidence>
<dbReference type="InterPro" id="IPR008457">
    <property type="entry name" value="Cu-R_CopD_dom"/>
</dbReference>
<evidence type="ECO:0000256" key="5">
    <source>
        <dbReference type="ARBA" id="ARBA00022723"/>
    </source>
</evidence>
<dbReference type="EMBL" id="CADCTC010000236">
    <property type="protein sequence ID" value="CAA9288329.1"/>
    <property type="molecule type" value="Genomic_DNA"/>
</dbReference>
<keyword evidence="2" id="KW-1003">Cell membrane</keyword>
<dbReference type="GO" id="GO:0020037">
    <property type="term" value="F:heme binding"/>
    <property type="evidence" value="ECO:0007669"/>
    <property type="project" value="InterPro"/>
</dbReference>
<dbReference type="SUPFAM" id="SSF81296">
    <property type="entry name" value="E set domains"/>
    <property type="match status" value="1"/>
</dbReference>
<dbReference type="Pfam" id="PF13442">
    <property type="entry name" value="Cytochrome_CBB3"/>
    <property type="match status" value="1"/>
</dbReference>
<dbReference type="InterPro" id="IPR009056">
    <property type="entry name" value="Cyt_c-like_dom"/>
</dbReference>
<reference evidence="15" key="1">
    <citation type="submission" date="2020-02" db="EMBL/GenBank/DDBJ databases">
        <authorList>
            <person name="Meier V. D."/>
        </authorList>
    </citation>
    <scope>NUCLEOTIDE SEQUENCE</scope>
    <source>
        <strain evidence="15">AVDCRST_MAG77</strain>
    </source>
</reference>
<keyword evidence="5 11" id="KW-0479">Metal-binding</keyword>
<dbReference type="Gene3D" id="2.60.40.1220">
    <property type="match status" value="1"/>
</dbReference>
<feature type="transmembrane region" description="Helical" evidence="12">
    <location>
        <begin position="473"/>
        <end position="493"/>
    </location>
</feature>
<organism evidence="15">
    <name type="scientific">uncultured Chloroflexota bacterium</name>
    <dbReference type="NCBI Taxonomy" id="166587"/>
    <lineage>
        <taxon>Bacteria</taxon>
        <taxon>Bacillati</taxon>
        <taxon>Chloroflexota</taxon>
        <taxon>environmental samples</taxon>
    </lineage>
</organism>
<dbReference type="InterPro" id="IPR036909">
    <property type="entry name" value="Cyt_c-like_dom_sf"/>
</dbReference>
<dbReference type="InterPro" id="IPR032693">
    <property type="entry name" value="YtkA-like_dom"/>
</dbReference>
<dbReference type="Pfam" id="PF04234">
    <property type="entry name" value="CopC"/>
    <property type="match status" value="1"/>
</dbReference>
<evidence type="ECO:0000256" key="11">
    <source>
        <dbReference type="PROSITE-ProRule" id="PRU00433"/>
    </source>
</evidence>
<evidence type="ECO:0000256" key="9">
    <source>
        <dbReference type="ARBA" id="ARBA00023008"/>
    </source>
</evidence>
<name>A0A6J4JVJ4_9CHLR</name>
<feature type="transmembrane region" description="Helical" evidence="12">
    <location>
        <begin position="413"/>
        <end position="434"/>
    </location>
</feature>
<dbReference type="GO" id="GO:0009055">
    <property type="term" value="F:electron transfer activity"/>
    <property type="evidence" value="ECO:0007669"/>
    <property type="project" value="InterPro"/>
</dbReference>
<keyword evidence="6 13" id="KW-0732">Signal</keyword>
<dbReference type="Gene3D" id="1.10.760.10">
    <property type="entry name" value="Cytochrome c-like domain"/>
    <property type="match status" value="1"/>
</dbReference>
<evidence type="ECO:0000256" key="4">
    <source>
        <dbReference type="ARBA" id="ARBA00022692"/>
    </source>
</evidence>
<feature type="domain" description="Cytochrome c" evidence="14">
    <location>
        <begin position="708"/>
        <end position="795"/>
    </location>
</feature>
<dbReference type="SUPFAM" id="SSF46626">
    <property type="entry name" value="Cytochrome c"/>
    <property type="match status" value="1"/>
</dbReference>
<protein>
    <recommendedName>
        <fullName evidence="14">Cytochrome c domain-containing protein</fullName>
    </recommendedName>
</protein>
<gene>
    <name evidence="15" type="ORF">AVDCRST_MAG77-4439</name>
</gene>
<evidence type="ECO:0000313" key="15">
    <source>
        <dbReference type="EMBL" id="CAA9288329.1"/>
    </source>
</evidence>
<evidence type="ECO:0000256" key="1">
    <source>
        <dbReference type="ARBA" id="ARBA00004651"/>
    </source>
</evidence>
<evidence type="ECO:0000259" key="14">
    <source>
        <dbReference type="PROSITE" id="PS51007"/>
    </source>
</evidence>
<keyword evidence="7 12" id="KW-1133">Transmembrane helix</keyword>
<dbReference type="GO" id="GO:0042597">
    <property type="term" value="C:periplasmic space"/>
    <property type="evidence" value="ECO:0007669"/>
    <property type="project" value="InterPro"/>
</dbReference>
<feature type="signal peptide" evidence="13">
    <location>
        <begin position="1"/>
        <end position="26"/>
    </location>
</feature>
<evidence type="ECO:0000256" key="10">
    <source>
        <dbReference type="ARBA" id="ARBA00023136"/>
    </source>
</evidence>
<evidence type="ECO:0000256" key="12">
    <source>
        <dbReference type="SAM" id="Phobius"/>
    </source>
</evidence>
<feature type="transmembrane region" description="Helical" evidence="12">
    <location>
        <begin position="665"/>
        <end position="689"/>
    </location>
</feature>
<feature type="transmembrane region" description="Helical" evidence="12">
    <location>
        <begin position="371"/>
        <end position="393"/>
    </location>
</feature>
<keyword evidence="10 12" id="KW-0472">Membrane</keyword>
<feature type="chain" id="PRO_5026848804" description="Cytochrome c domain-containing protein" evidence="13">
    <location>
        <begin position="27"/>
        <end position="808"/>
    </location>
</feature>
<evidence type="ECO:0000256" key="8">
    <source>
        <dbReference type="ARBA" id="ARBA00023004"/>
    </source>
</evidence>
<dbReference type="InterPro" id="IPR014755">
    <property type="entry name" value="Cu-Rt/internalin_Ig-like"/>
</dbReference>
<feature type="transmembrane region" description="Helical" evidence="12">
    <location>
        <begin position="158"/>
        <end position="178"/>
    </location>
</feature>
<evidence type="ECO:0000256" key="6">
    <source>
        <dbReference type="ARBA" id="ARBA00022729"/>
    </source>
</evidence>
<dbReference type="InterPro" id="IPR014756">
    <property type="entry name" value="Ig_E-set"/>
</dbReference>
<sequence>MRYFGRPGRLCLALLLALLVALPAMAGPPPALAHAELIRSDPFDGSVLQAPPASVRLSFSEPIEPQFFAVEVYTERLQRVDRGDARQPGNIQQLEVPLPPDLPNGTYTVVWRVLSIDGHVVRGVFTFSVGVPGRPAAFSPTGLISRGAPFGAGASVRWATFLAAFALVGSLLFVPLVLRPVLRSAAARTASTGTAVLAGPEDLAARALRGAIRPALRVAWVAAVALLVLNLVALLVQASEVADIPLSQVLGGTTVTALLTGTKYGAVWLARLAATVAVVVALTVASALPGAAARWARAAGAGAGALFLLTLSLTGHASAVPRATALAVGADWLHQLAGAIWIGGLVQLALALPAVLRAFDGAERRAVLARVVARFSLVAIACVVVLVATGTFASATHIPTLQALADTVYGASLSGKLLLFLPLLALGAVNLLVLSPRFTRGAAGQPPNAAPHRTPTLGSSAPGAFRWTVPAEIALAVAVLGVTGILTGVPPAVNAPGAGRPAREEVQADGLRVTLWVDPNRAGPNSFRVSLAGANGAVVNAERVTLQLTHTDMEMGVREVPLQRTAPGRYEGGGSFLSMAGRWNVAVAVSRPTSGVPTGQPPADVRVPFLVTVGQPPGVGEPLISPARILLLSLTPQLLLGLVVVALGLLLASQRRRLRPVQRRPLALAGSAFSLIGALAVGVTVAGAYRQSVAIAQPVRNPIEPTADSLARGGQLYAQSCLLCHGVQGRGDGPLAATLRPPPADLRVHMAAGHTDEQLFDWVSNGVPGTAMPAFKESLPEEDRWHVINYVRSFAESAPAAGASPPRP</sequence>
<feature type="transmembrane region" description="Helical" evidence="12">
    <location>
        <begin position="215"/>
        <end position="236"/>
    </location>
</feature>
<keyword evidence="3 11" id="KW-0349">Heme</keyword>
<dbReference type="PANTHER" id="PTHR34820:SF4">
    <property type="entry name" value="INNER MEMBRANE PROTEIN YEBZ"/>
    <property type="match status" value="1"/>
</dbReference>
<comment type="subcellular location">
    <subcellularLocation>
        <location evidence="1">Cell membrane</location>
        <topology evidence="1">Multi-pass membrane protein</topology>
    </subcellularLocation>
</comment>
<feature type="transmembrane region" description="Helical" evidence="12">
    <location>
        <begin position="268"/>
        <end position="288"/>
    </location>
</feature>
<keyword evidence="4 12" id="KW-0812">Transmembrane</keyword>
<keyword evidence="9" id="KW-0186">Copper</keyword>